<dbReference type="EMBL" id="JAINUG010000118">
    <property type="protein sequence ID" value="KAJ8395250.1"/>
    <property type="molecule type" value="Genomic_DNA"/>
</dbReference>
<gene>
    <name evidence="2" type="ORF">AAFF_G00034520</name>
</gene>
<reference evidence="2" key="1">
    <citation type="journal article" date="2023" name="Science">
        <title>Genome structures resolve the early diversification of teleost fishes.</title>
        <authorList>
            <person name="Parey E."/>
            <person name="Louis A."/>
            <person name="Montfort J."/>
            <person name="Bouchez O."/>
            <person name="Roques C."/>
            <person name="Iampietro C."/>
            <person name="Lluch J."/>
            <person name="Castinel A."/>
            <person name="Donnadieu C."/>
            <person name="Desvignes T."/>
            <person name="Floi Bucao C."/>
            <person name="Jouanno E."/>
            <person name="Wen M."/>
            <person name="Mejri S."/>
            <person name="Dirks R."/>
            <person name="Jansen H."/>
            <person name="Henkel C."/>
            <person name="Chen W.J."/>
            <person name="Zahm M."/>
            <person name="Cabau C."/>
            <person name="Klopp C."/>
            <person name="Thompson A.W."/>
            <person name="Robinson-Rechavi M."/>
            <person name="Braasch I."/>
            <person name="Lecointre G."/>
            <person name="Bobe J."/>
            <person name="Postlethwait J.H."/>
            <person name="Berthelot C."/>
            <person name="Roest Crollius H."/>
            <person name="Guiguen Y."/>
        </authorList>
    </citation>
    <scope>NUCLEOTIDE SEQUENCE</scope>
    <source>
        <strain evidence="2">NC1722</strain>
    </source>
</reference>
<dbReference type="AlphaFoldDB" id="A0AAD7WG03"/>
<proteinExistence type="predicted"/>
<accession>A0AAD7WG03</accession>
<evidence type="ECO:0000313" key="3">
    <source>
        <dbReference type="Proteomes" id="UP001221898"/>
    </source>
</evidence>
<comment type="caution">
    <text evidence="2">The sequence shown here is derived from an EMBL/GenBank/DDBJ whole genome shotgun (WGS) entry which is preliminary data.</text>
</comment>
<organism evidence="2 3">
    <name type="scientific">Aldrovandia affinis</name>
    <dbReference type="NCBI Taxonomy" id="143900"/>
    <lineage>
        <taxon>Eukaryota</taxon>
        <taxon>Metazoa</taxon>
        <taxon>Chordata</taxon>
        <taxon>Craniata</taxon>
        <taxon>Vertebrata</taxon>
        <taxon>Euteleostomi</taxon>
        <taxon>Actinopterygii</taxon>
        <taxon>Neopterygii</taxon>
        <taxon>Teleostei</taxon>
        <taxon>Notacanthiformes</taxon>
        <taxon>Halosauridae</taxon>
        <taxon>Aldrovandia</taxon>
    </lineage>
</organism>
<feature type="region of interest" description="Disordered" evidence="1">
    <location>
        <begin position="86"/>
        <end position="112"/>
    </location>
</feature>
<evidence type="ECO:0000256" key="1">
    <source>
        <dbReference type="SAM" id="MobiDB-lite"/>
    </source>
</evidence>
<keyword evidence="3" id="KW-1185">Reference proteome</keyword>
<protein>
    <submittedName>
        <fullName evidence="2">Uncharacterized protein</fullName>
    </submittedName>
</protein>
<dbReference type="Proteomes" id="UP001221898">
    <property type="component" value="Unassembled WGS sequence"/>
</dbReference>
<evidence type="ECO:0000313" key="2">
    <source>
        <dbReference type="EMBL" id="KAJ8395250.1"/>
    </source>
</evidence>
<sequence length="122" mass="13331">MAILAQAALQHSLFTVRTTAGCCCSMHCRCSSVLVAEQNPAPCDTLAVEGLSPVRTRHPAVQSLKREGWSRACTRYTCSYRPHLPRTASPWHQAPAPCQPVNPDEAGGPRDQPSLHCCYDPF</sequence>
<name>A0AAD7WG03_9TELE</name>